<protein>
    <submittedName>
        <fullName evidence="1">(salmon louse) hypothetical protein</fullName>
    </submittedName>
</protein>
<proteinExistence type="predicted"/>
<gene>
    <name evidence="1" type="ORF">LSAA_3985</name>
</gene>
<sequence length="102" mass="11884">MLEPRKLFWGFVKIKCLFFHGKYEEYSLYKRTFEENNHSKIIFSILKVLNLNIFDETSISKTRDGAPIQSPLHSNTFSSLTTFVRLNGHPQSLLECLKSSLL</sequence>
<keyword evidence="2" id="KW-1185">Reference proteome</keyword>
<name>A0A7R8H3N8_LEPSM</name>
<accession>A0A7R8H3N8</accession>
<dbReference type="EMBL" id="HG994592">
    <property type="protein sequence ID" value="CAF2833336.1"/>
    <property type="molecule type" value="Genomic_DNA"/>
</dbReference>
<evidence type="ECO:0000313" key="2">
    <source>
        <dbReference type="Proteomes" id="UP000675881"/>
    </source>
</evidence>
<evidence type="ECO:0000313" key="1">
    <source>
        <dbReference type="EMBL" id="CAF2833336.1"/>
    </source>
</evidence>
<dbReference type="Proteomes" id="UP000675881">
    <property type="component" value="Chromosome 13"/>
</dbReference>
<dbReference type="AlphaFoldDB" id="A0A7R8H3N8"/>
<organism evidence="1 2">
    <name type="scientific">Lepeophtheirus salmonis</name>
    <name type="common">Salmon louse</name>
    <name type="synonym">Caligus salmonis</name>
    <dbReference type="NCBI Taxonomy" id="72036"/>
    <lineage>
        <taxon>Eukaryota</taxon>
        <taxon>Metazoa</taxon>
        <taxon>Ecdysozoa</taxon>
        <taxon>Arthropoda</taxon>
        <taxon>Crustacea</taxon>
        <taxon>Multicrustacea</taxon>
        <taxon>Hexanauplia</taxon>
        <taxon>Copepoda</taxon>
        <taxon>Siphonostomatoida</taxon>
        <taxon>Caligidae</taxon>
        <taxon>Lepeophtheirus</taxon>
    </lineage>
</organism>
<reference evidence="1" key="1">
    <citation type="submission" date="2021-02" db="EMBL/GenBank/DDBJ databases">
        <authorList>
            <person name="Bekaert M."/>
        </authorList>
    </citation>
    <scope>NUCLEOTIDE SEQUENCE</scope>
    <source>
        <strain evidence="1">IoA-00</strain>
    </source>
</reference>